<evidence type="ECO:0000313" key="3">
    <source>
        <dbReference type="Proteomes" id="UP001144096"/>
    </source>
</evidence>
<protein>
    <submittedName>
        <fullName evidence="2">Sugar ABC transporter substrate-binding protein</fullName>
    </submittedName>
</protein>
<sequence length="430" mass="45194">MAYRRTRLLAAAAMSAVVLASTACSGGAADDTNIALRMTVWTTDKNQLALFDSIAAEYRKAHPEVASVKFDVVPGDTSAYSAALTTQMSGGNPPDLAWILERDAPDFVQSGALTNLKATLDAAPGYNAGELVPSATKLWTKDDGLYAYPFSTSPFGMFYNKNLLTQAGVTETPDQLVASGRWTWDAARQIATQVAAKDTGKAGLVIREFEYKQWVLLASVWRGFGADAWGPDGRSCGFTSPEMTSAMTFLHQAIFTDKALPGPGTTADFFAGESGLTIAQISRAGLLKAKPFEWGIVPLPAGPKANAQVIGQAGIGVPVKGKHAKAAADFLAFFTNPANSAKLGQYFPPARDSLLNAATLAKANPLFSQEQLQNVVVNGIKTGAVLPSHTGSARIASLVQSALDPMWKPDANVPAALAGVCQAIDPALGQ</sequence>
<reference evidence="2" key="1">
    <citation type="submission" date="2022-06" db="EMBL/GenBank/DDBJ databases">
        <title>Amycolatopsis iheyaensis sp. nov., a new species of the genus Amycolatopsis isolated from soil in Iheya island, Japan.</title>
        <authorList>
            <person name="Ngamcharungchit C."/>
            <person name="Kanto H."/>
            <person name="Take A."/>
            <person name="Intra B."/>
            <person name="Matsumoto A."/>
            <person name="Panbangred W."/>
            <person name="Inahashi Y."/>
        </authorList>
    </citation>
    <scope>NUCLEOTIDE SEQUENCE</scope>
    <source>
        <strain evidence="2">OK19-0408</strain>
    </source>
</reference>
<proteinExistence type="predicted"/>
<dbReference type="PANTHER" id="PTHR43649">
    <property type="entry name" value="ARABINOSE-BINDING PROTEIN-RELATED"/>
    <property type="match status" value="1"/>
</dbReference>
<keyword evidence="3" id="KW-1185">Reference proteome</keyword>
<dbReference type="PANTHER" id="PTHR43649:SF12">
    <property type="entry name" value="DIACETYLCHITOBIOSE BINDING PROTEIN DASA"/>
    <property type="match status" value="1"/>
</dbReference>
<dbReference type="InterPro" id="IPR050490">
    <property type="entry name" value="Bact_solute-bd_prot1"/>
</dbReference>
<accession>A0A9X2NDI8</accession>
<dbReference type="RefSeq" id="WP_257922369.1">
    <property type="nucleotide sequence ID" value="NZ_JAMXQV010000012.1"/>
</dbReference>
<dbReference type="InterPro" id="IPR006059">
    <property type="entry name" value="SBP"/>
</dbReference>
<evidence type="ECO:0000256" key="1">
    <source>
        <dbReference type="SAM" id="SignalP"/>
    </source>
</evidence>
<comment type="caution">
    <text evidence="2">The sequence shown here is derived from an EMBL/GenBank/DDBJ whole genome shotgun (WGS) entry which is preliminary data.</text>
</comment>
<keyword evidence="1" id="KW-0732">Signal</keyword>
<evidence type="ECO:0000313" key="2">
    <source>
        <dbReference type="EMBL" id="MCR6485787.1"/>
    </source>
</evidence>
<dbReference type="CDD" id="cd13585">
    <property type="entry name" value="PBP2_TMBP_like"/>
    <property type="match status" value="1"/>
</dbReference>
<dbReference type="SUPFAM" id="SSF53850">
    <property type="entry name" value="Periplasmic binding protein-like II"/>
    <property type="match status" value="1"/>
</dbReference>
<organism evidence="2 3">
    <name type="scientific">Amycolatopsis iheyensis</name>
    <dbReference type="NCBI Taxonomy" id="2945988"/>
    <lineage>
        <taxon>Bacteria</taxon>
        <taxon>Bacillati</taxon>
        <taxon>Actinomycetota</taxon>
        <taxon>Actinomycetes</taxon>
        <taxon>Pseudonocardiales</taxon>
        <taxon>Pseudonocardiaceae</taxon>
        <taxon>Amycolatopsis</taxon>
    </lineage>
</organism>
<feature type="chain" id="PRO_5040731146" evidence="1">
    <location>
        <begin position="21"/>
        <end position="430"/>
    </location>
</feature>
<name>A0A9X2NDI8_9PSEU</name>
<dbReference type="PROSITE" id="PS51257">
    <property type="entry name" value="PROKAR_LIPOPROTEIN"/>
    <property type="match status" value="1"/>
</dbReference>
<dbReference type="Gene3D" id="3.40.190.10">
    <property type="entry name" value="Periplasmic binding protein-like II"/>
    <property type="match status" value="1"/>
</dbReference>
<dbReference type="Proteomes" id="UP001144096">
    <property type="component" value="Unassembled WGS sequence"/>
</dbReference>
<dbReference type="Pfam" id="PF01547">
    <property type="entry name" value="SBP_bac_1"/>
    <property type="match status" value="1"/>
</dbReference>
<dbReference type="AlphaFoldDB" id="A0A9X2NDI8"/>
<dbReference type="EMBL" id="JAMXQV010000012">
    <property type="protein sequence ID" value="MCR6485787.1"/>
    <property type="molecule type" value="Genomic_DNA"/>
</dbReference>
<feature type="signal peptide" evidence="1">
    <location>
        <begin position="1"/>
        <end position="20"/>
    </location>
</feature>
<gene>
    <name evidence="2" type="ORF">M8542_23460</name>
</gene>